<dbReference type="GO" id="GO:0009707">
    <property type="term" value="C:chloroplast outer membrane"/>
    <property type="evidence" value="ECO:0007669"/>
    <property type="project" value="TreeGrafter"/>
</dbReference>
<dbReference type="InterPro" id="IPR036396">
    <property type="entry name" value="Cyt_P450_sf"/>
</dbReference>
<feature type="binding site" description="axial binding residue" evidence="6">
    <location>
        <position position="470"/>
    </location>
    <ligand>
        <name>heme</name>
        <dbReference type="ChEBI" id="CHEBI:30413"/>
    </ligand>
    <ligandPart>
        <name>Fe</name>
        <dbReference type="ChEBI" id="CHEBI:18248"/>
    </ligandPart>
</feature>
<dbReference type="EMBL" id="LVLJ01001645">
    <property type="protein sequence ID" value="OAE28866.1"/>
    <property type="molecule type" value="Genomic_DNA"/>
</dbReference>
<dbReference type="PANTHER" id="PTHR47283:SF1">
    <property type="entry name" value="ENT-KAURENE OXIDASE, CHLOROPLASTIC"/>
    <property type="match status" value="1"/>
</dbReference>
<evidence type="ECO:0000256" key="3">
    <source>
        <dbReference type="ARBA" id="ARBA00022692"/>
    </source>
</evidence>
<dbReference type="GO" id="GO:0010241">
    <property type="term" value="P:ent-kaurene oxidation to kaurenoic acid"/>
    <property type="evidence" value="ECO:0007669"/>
    <property type="project" value="InterPro"/>
</dbReference>
<dbReference type="PRINTS" id="PR00385">
    <property type="entry name" value="P450"/>
</dbReference>
<dbReference type="AlphaFoldDB" id="A0A176W9T0"/>
<dbReference type="InterPro" id="IPR044225">
    <property type="entry name" value="KO_chloroplastic"/>
</dbReference>
<keyword evidence="4 8" id="KW-1133">Transmembrane helix</keyword>
<dbReference type="GO" id="GO:0009686">
    <property type="term" value="P:gibberellin biosynthetic process"/>
    <property type="evidence" value="ECO:0007669"/>
    <property type="project" value="InterPro"/>
</dbReference>
<sequence>MESIKGRLFYMDELYIENFKKLAMTRHLGDNMTSVLIAIALFGLTVYFLTSRKRRNTPPAIRGRLPILGNILQFRGAQPFYILTKWAEKYGPIYTLRIGAINAVVLTSGDLAKEALVTKYGSFPSKHMTTALTIATQDKKMLPTLDYGPHYNALKRHMVTHLLGPIPQKENRVLRHELIIRMINGMFEDMPSDGRVVNMSAIVNNLLFELALRQVLGFAPKEMYVAELGFLNREQIYKILVQDLLELGLQFDWRNYWPMLSWVPNKKKENIWNETARRRDLVCEELWKMYKKQFALTGPTGCYADNINEDDETFKIKENLIPMIIWELVLESVDTVSVASEWIIYELARNPQVQERLYQEIKSVAGDRMVNEDDMRNLPYLDAIIKETLRVYNPVPVLIPRIPAEDITLGGYDIPKGWDVIVNQWGIGRDKTRWPDADVWDPERCLRDSSIDLGIKDFKITPFGGGKRMCPGIQQGVSMISLEVCGIVQHFEFSFPPNEGNTDAEISMVTFTTRKATPMLAYIKARVKNILPA</sequence>
<protein>
    <recommendedName>
        <fullName evidence="11">Cytochrome P450</fullName>
    </recommendedName>
</protein>
<dbReference type="Gene3D" id="1.10.630.10">
    <property type="entry name" value="Cytochrome P450"/>
    <property type="match status" value="1"/>
</dbReference>
<dbReference type="Proteomes" id="UP000077202">
    <property type="component" value="Unassembled WGS sequence"/>
</dbReference>
<comment type="cofactor">
    <cofactor evidence="6">
        <name>heme</name>
        <dbReference type="ChEBI" id="CHEBI:30413"/>
    </cofactor>
</comment>
<dbReference type="PROSITE" id="PS00086">
    <property type="entry name" value="CYTOCHROME_P450"/>
    <property type="match status" value="1"/>
</dbReference>
<evidence type="ECO:0008006" key="11">
    <source>
        <dbReference type="Google" id="ProtNLM"/>
    </source>
</evidence>
<keyword evidence="6 7" id="KW-0479">Metal-binding</keyword>
<accession>A0A176W9T0</accession>
<dbReference type="GO" id="GO:0016709">
    <property type="term" value="F:oxidoreductase activity, acting on paired donors, with incorporation or reduction of molecular oxygen, NAD(P)H as one donor, and incorporation of one atom of oxygen"/>
    <property type="evidence" value="ECO:0007669"/>
    <property type="project" value="TreeGrafter"/>
</dbReference>
<keyword evidence="6 7" id="KW-0408">Iron</keyword>
<evidence type="ECO:0000256" key="6">
    <source>
        <dbReference type="PIRSR" id="PIRSR602401-1"/>
    </source>
</evidence>
<name>A0A176W9T0_MARPO</name>
<proteinExistence type="inferred from homology"/>
<evidence type="ECO:0000256" key="2">
    <source>
        <dbReference type="ARBA" id="ARBA00010617"/>
    </source>
</evidence>
<reference evidence="9" key="1">
    <citation type="submission" date="2016-03" db="EMBL/GenBank/DDBJ databases">
        <title>Mechanisms controlling the formation of the plant cell surface in tip-growing cells are functionally conserved among land plants.</title>
        <authorList>
            <person name="Honkanen S."/>
            <person name="Jones V.A."/>
            <person name="Morieri G."/>
            <person name="Champion C."/>
            <person name="Hetherington A.J."/>
            <person name="Kelly S."/>
            <person name="Saint-Marcoux D."/>
            <person name="Proust H."/>
            <person name="Prescott H."/>
            <person name="Dolan L."/>
        </authorList>
    </citation>
    <scope>NUCLEOTIDE SEQUENCE [LARGE SCALE GENOMIC DNA]</scope>
    <source>
        <tissue evidence="9">Whole gametophyte</tissue>
    </source>
</reference>
<dbReference type="GO" id="GO:0005783">
    <property type="term" value="C:endoplasmic reticulum"/>
    <property type="evidence" value="ECO:0007669"/>
    <property type="project" value="TreeGrafter"/>
</dbReference>
<dbReference type="PRINTS" id="PR00463">
    <property type="entry name" value="EP450I"/>
</dbReference>
<dbReference type="Pfam" id="PF00067">
    <property type="entry name" value="p450"/>
    <property type="match status" value="1"/>
</dbReference>
<gene>
    <name evidence="9" type="ORF">AXG93_684s1460</name>
</gene>
<dbReference type="SUPFAM" id="SSF48264">
    <property type="entry name" value="Cytochrome P450"/>
    <property type="match status" value="1"/>
</dbReference>
<keyword evidence="6 7" id="KW-0349">Heme</keyword>
<keyword evidence="7" id="KW-0503">Monooxygenase</keyword>
<dbReference type="GO" id="GO:0020037">
    <property type="term" value="F:heme binding"/>
    <property type="evidence" value="ECO:0007669"/>
    <property type="project" value="InterPro"/>
</dbReference>
<dbReference type="InterPro" id="IPR001128">
    <property type="entry name" value="Cyt_P450"/>
</dbReference>
<organism evidence="9 10">
    <name type="scientific">Marchantia polymorpha subsp. ruderalis</name>
    <dbReference type="NCBI Taxonomy" id="1480154"/>
    <lineage>
        <taxon>Eukaryota</taxon>
        <taxon>Viridiplantae</taxon>
        <taxon>Streptophyta</taxon>
        <taxon>Embryophyta</taxon>
        <taxon>Marchantiophyta</taxon>
        <taxon>Marchantiopsida</taxon>
        <taxon>Marchantiidae</taxon>
        <taxon>Marchantiales</taxon>
        <taxon>Marchantiaceae</taxon>
        <taxon>Marchantia</taxon>
    </lineage>
</organism>
<evidence type="ECO:0000256" key="7">
    <source>
        <dbReference type="RuleBase" id="RU000461"/>
    </source>
</evidence>
<comment type="caution">
    <text evidence="9">The sequence shown here is derived from an EMBL/GenBank/DDBJ whole genome shotgun (WGS) entry which is preliminary data.</text>
</comment>
<dbReference type="InterPro" id="IPR002401">
    <property type="entry name" value="Cyt_P450_E_grp-I"/>
</dbReference>
<evidence type="ECO:0000256" key="1">
    <source>
        <dbReference type="ARBA" id="ARBA00004167"/>
    </source>
</evidence>
<keyword evidence="10" id="KW-1185">Reference proteome</keyword>
<evidence type="ECO:0000256" key="4">
    <source>
        <dbReference type="ARBA" id="ARBA00022989"/>
    </source>
</evidence>
<keyword evidence="7" id="KW-0560">Oxidoreductase</keyword>
<dbReference type="GO" id="GO:0052615">
    <property type="term" value="F:ent-kaurene oxidase activity"/>
    <property type="evidence" value="ECO:0007669"/>
    <property type="project" value="InterPro"/>
</dbReference>
<evidence type="ECO:0000313" key="10">
    <source>
        <dbReference type="Proteomes" id="UP000077202"/>
    </source>
</evidence>
<evidence type="ECO:0000256" key="8">
    <source>
        <dbReference type="SAM" id="Phobius"/>
    </source>
</evidence>
<dbReference type="InterPro" id="IPR017972">
    <property type="entry name" value="Cyt_P450_CS"/>
</dbReference>
<dbReference type="GO" id="GO:0005506">
    <property type="term" value="F:iron ion binding"/>
    <property type="evidence" value="ECO:0007669"/>
    <property type="project" value="InterPro"/>
</dbReference>
<dbReference type="PANTHER" id="PTHR47283">
    <property type="entry name" value="ENT-KAURENE OXIDASE, CHLOROPLASTIC"/>
    <property type="match status" value="1"/>
</dbReference>
<feature type="transmembrane region" description="Helical" evidence="8">
    <location>
        <begin position="32"/>
        <end position="50"/>
    </location>
</feature>
<evidence type="ECO:0000313" key="9">
    <source>
        <dbReference type="EMBL" id="OAE28866.1"/>
    </source>
</evidence>
<keyword evidence="5 8" id="KW-0472">Membrane</keyword>
<keyword evidence="3 8" id="KW-0812">Transmembrane</keyword>
<comment type="subcellular location">
    <subcellularLocation>
        <location evidence="1">Membrane</location>
        <topology evidence="1">Single-pass membrane protein</topology>
    </subcellularLocation>
</comment>
<evidence type="ECO:0000256" key="5">
    <source>
        <dbReference type="ARBA" id="ARBA00023136"/>
    </source>
</evidence>
<comment type="similarity">
    <text evidence="2 7">Belongs to the cytochrome P450 family.</text>
</comment>